<reference evidence="6 7" key="1">
    <citation type="submission" date="2018-06" db="EMBL/GenBank/DDBJ databases">
        <title>Genomic Encyclopedia of Archaeal and Bacterial Type Strains, Phase II (KMG-II): from individual species to whole genera.</title>
        <authorList>
            <person name="Goeker M."/>
        </authorList>
    </citation>
    <scope>NUCLEOTIDE SEQUENCE [LARGE SCALE GENOMIC DNA]</scope>
    <source>
        <strain evidence="6 7">DSM 13087</strain>
    </source>
</reference>
<dbReference type="InterPro" id="IPR002781">
    <property type="entry name" value="TM_pro_TauE-like"/>
</dbReference>
<feature type="transmembrane region" description="Helical" evidence="5">
    <location>
        <begin position="30"/>
        <end position="49"/>
    </location>
</feature>
<evidence type="ECO:0000256" key="4">
    <source>
        <dbReference type="ARBA" id="ARBA00023136"/>
    </source>
</evidence>
<feature type="transmembrane region" description="Helical" evidence="5">
    <location>
        <begin position="116"/>
        <end position="132"/>
    </location>
</feature>
<keyword evidence="3 5" id="KW-1133">Transmembrane helix</keyword>
<proteinExistence type="inferred from homology"/>
<comment type="similarity">
    <text evidence="5">Belongs to the 4-toluene sulfonate uptake permease (TSUP) (TC 2.A.102) family.</text>
</comment>
<evidence type="ECO:0000256" key="1">
    <source>
        <dbReference type="ARBA" id="ARBA00004141"/>
    </source>
</evidence>
<comment type="caution">
    <text evidence="6">The sequence shown here is derived from an EMBL/GenBank/DDBJ whole genome shotgun (WGS) entry which is preliminary data.</text>
</comment>
<feature type="transmembrane region" description="Helical" evidence="5">
    <location>
        <begin position="222"/>
        <end position="246"/>
    </location>
</feature>
<dbReference type="GO" id="GO:0005886">
    <property type="term" value="C:plasma membrane"/>
    <property type="evidence" value="ECO:0007669"/>
    <property type="project" value="UniProtKB-SubCell"/>
</dbReference>
<feature type="transmembrane region" description="Helical" evidence="5">
    <location>
        <begin position="6"/>
        <end position="23"/>
    </location>
</feature>
<dbReference type="PANTHER" id="PTHR43483:SF3">
    <property type="entry name" value="MEMBRANE TRANSPORTER PROTEIN HI_0806-RELATED"/>
    <property type="match status" value="1"/>
</dbReference>
<comment type="subcellular location">
    <subcellularLocation>
        <location evidence="5">Cell membrane</location>
        <topology evidence="5">Multi-pass membrane protein</topology>
    </subcellularLocation>
    <subcellularLocation>
        <location evidence="1">Membrane</location>
        <topology evidence="1">Multi-pass membrane protein</topology>
    </subcellularLocation>
</comment>
<dbReference type="Proteomes" id="UP000249364">
    <property type="component" value="Unassembled WGS sequence"/>
</dbReference>
<feature type="transmembrane region" description="Helical" evidence="5">
    <location>
        <begin position="153"/>
        <end position="175"/>
    </location>
</feature>
<evidence type="ECO:0000313" key="6">
    <source>
        <dbReference type="EMBL" id="PZX40741.1"/>
    </source>
</evidence>
<feature type="transmembrane region" description="Helical" evidence="5">
    <location>
        <begin position="252"/>
        <end position="271"/>
    </location>
</feature>
<keyword evidence="5" id="KW-1003">Cell membrane</keyword>
<protein>
    <recommendedName>
        <fullName evidence="5">Probable membrane transporter protein</fullName>
    </recommendedName>
</protein>
<evidence type="ECO:0000256" key="5">
    <source>
        <dbReference type="RuleBase" id="RU363041"/>
    </source>
</evidence>
<feature type="transmembrane region" description="Helical" evidence="5">
    <location>
        <begin position="93"/>
        <end position="110"/>
    </location>
</feature>
<keyword evidence="7" id="KW-1185">Reference proteome</keyword>
<dbReference type="AlphaFoldDB" id="A0A2W7PXA5"/>
<dbReference type="EMBL" id="QKZQ01000012">
    <property type="protein sequence ID" value="PZX40741.1"/>
    <property type="molecule type" value="Genomic_DNA"/>
</dbReference>
<dbReference type="Pfam" id="PF01925">
    <property type="entry name" value="TauE"/>
    <property type="match status" value="1"/>
</dbReference>
<organism evidence="6 7">
    <name type="scientific">Roseinatronobacter thiooxidans</name>
    <dbReference type="NCBI Taxonomy" id="121821"/>
    <lineage>
        <taxon>Bacteria</taxon>
        <taxon>Pseudomonadati</taxon>
        <taxon>Pseudomonadota</taxon>
        <taxon>Alphaproteobacteria</taxon>
        <taxon>Rhodobacterales</taxon>
        <taxon>Paracoccaceae</taxon>
        <taxon>Roseinatronobacter</taxon>
    </lineage>
</organism>
<name>A0A2W7PXA5_9RHOB</name>
<feature type="transmembrane region" description="Helical" evidence="5">
    <location>
        <begin position="55"/>
        <end position="73"/>
    </location>
</feature>
<accession>A0A2W7PXA5</accession>
<gene>
    <name evidence="6" type="ORF">LY56_02624</name>
</gene>
<dbReference type="RefSeq" id="WP_071468778.1">
    <property type="nucleotide sequence ID" value="NZ_QKZQ01000012.1"/>
</dbReference>
<feature type="transmembrane region" description="Helical" evidence="5">
    <location>
        <begin position="187"/>
        <end position="210"/>
    </location>
</feature>
<dbReference type="PANTHER" id="PTHR43483">
    <property type="entry name" value="MEMBRANE TRANSPORTER PROTEIN HI_0806-RELATED"/>
    <property type="match status" value="1"/>
</dbReference>
<dbReference type="STRING" id="121821.GCA_001870675_02056"/>
<keyword evidence="2 5" id="KW-0812">Transmembrane</keyword>
<keyword evidence="4 5" id="KW-0472">Membrane</keyword>
<evidence type="ECO:0000313" key="7">
    <source>
        <dbReference type="Proteomes" id="UP000249364"/>
    </source>
</evidence>
<evidence type="ECO:0000256" key="3">
    <source>
        <dbReference type="ARBA" id="ARBA00022989"/>
    </source>
</evidence>
<evidence type="ECO:0000256" key="2">
    <source>
        <dbReference type="ARBA" id="ARBA00022692"/>
    </source>
</evidence>
<sequence length="275" mass="27806">MDNLTIWNMIPLIGGIMATGAVAGTLSGLLGVGGGIVIVPVLFWVFALLGLAPELGMKVSVATSLLTVAATAYSSARAHHARGSVDMGLLRHWAPWMAGGALCGGILAGVASGRALLALFGTIALLVAWNMARPNTRILAPALPTRRGIQPAMAGSVGVISAMMGVGSGTLGVPLMTAFSVPVHRAVGTAAALGLVIGLPASLAMIFAGLGVEGRPPASVGYVNLVAVALILPLSIACAPLGARIAHALKPVWIKRAFAVFLCLTSLRMLWSALG</sequence>